<dbReference type="Proteomes" id="UP000019146">
    <property type="component" value="Chromosome 2"/>
</dbReference>
<sequence>MERDEFINALKREGYAEIATATRDANGTVDDHVHSFEAKALILHGELAIRIGAAEQVYRTGDVFHLQANESHSERYGPEGVQYLVGRK</sequence>
<dbReference type="AlphaFoldDB" id="A0A0P0RGM7"/>
<reference evidence="1 2" key="1">
    <citation type="journal article" date="2014" name="Genome Announc.">
        <title>Draft Genome Sequence of the Haloacid-Degrading Burkholderia caribensis Strain MBA4.</title>
        <authorList>
            <person name="Pan Y."/>
            <person name="Kong K.F."/>
            <person name="Tsang J.S."/>
        </authorList>
    </citation>
    <scope>NUCLEOTIDE SEQUENCE [LARGE SCALE GENOMIC DNA]</scope>
    <source>
        <strain evidence="1 2">MBA4</strain>
    </source>
</reference>
<dbReference type="InterPro" id="IPR014710">
    <property type="entry name" value="RmlC-like_jellyroll"/>
</dbReference>
<dbReference type="KEGG" id="bcai:K788_0006378"/>
<evidence type="ECO:0000313" key="2">
    <source>
        <dbReference type="Proteomes" id="UP000019146"/>
    </source>
</evidence>
<dbReference type="GeneID" id="69971469"/>
<evidence type="ECO:0000313" key="1">
    <source>
        <dbReference type="EMBL" id="ALL67674.1"/>
    </source>
</evidence>
<dbReference type="SUPFAM" id="SSF51182">
    <property type="entry name" value="RmlC-like cupins"/>
    <property type="match status" value="1"/>
</dbReference>
<dbReference type="Gene3D" id="2.60.120.10">
    <property type="entry name" value="Jelly Rolls"/>
    <property type="match status" value="1"/>
</dbReference>
<dbReference type="RefSeq" id="WP_035999874.1">
    <property type="nucleotide sequence ID" value="NZ_CP012747.1"/>
</dbReference>
<proteinExistence type="predicted"/>
<accession>A0A0P0RGM7</accession>
<organism evidence="1 2">
    <name type="scientific">Paraburkholderia caribensis MBA4</name>
    <dbReference type="NCBI Taxonomy" id="1323664"/>
    <lineage>
        <taxon>Bacteria</taxon>
        <taxon>Pseudomonadati</taxon>
        <taxon>Pseudomonadota</taxon>
        <taxon>Betaproteobacteria</taxon>
        <taxon>Burkholderiales</taxon>
        <taxon>Burkholderiaceae</taxon>
        <taxon>Paraburkholderia</taxon>
    </lineage>
</organism>
<dbReference type="EMBL" id="CP012747">
    <property type="protein sequence ID" value="ALL67674.1"/>
    <property type="molecule type" value="Genomic_DNA"/>
</dbReference>
<protein>
    <submittedName>
        <fullName evidence="1">Cupin</fullName>
    </submittedName>
</protein>
<gene>
    <name evidence="1" type="ORF">K788_0006378</name>
</gene>
<name>A0A0P0RGM7_9BURK</name>
<dbReference type="InterPro" id="IPR011051">
    <property type="entry name" value="RmlC_Cupin_sf"/>
</dbReference>